<comment type="caution">
    <text evidence="1">The sequence shown here is derived from an EMBL/GenBank/DDBJ whole genome shotgun (WGS) entry which is preliminary data.</text>
</comment>
<dbReference type="Proteomes" id="UP000474567">
    <property type="component" value="Unassembled WGS sequence"/>
</dbReference>
<evidence type="ECO:0000313" key="2">
    <source>
        <dbReference type="Proteomes" id="UP000474567"/>
    </source>
</evidence>
<name>A0ABM8KMQ8_9FLAO</name>
<dbReference type="EMBL" id="CADCST010000111">
    <property type="protein sequence ID" value="CAA9201207.1"/>
    <property type="molecule type" value="Genomic_DNA"/>
</dbReference>
<sequence>MLFPNIFNETRRMKLKGEEKRFWWHFCQIKDSKDIPQKVPVVAGVDDLDYNDNYFAMLTDKVKIIHCIYLKETAVTDEGVKQISKVQQLKSLTLMKHPNITKASLFYLNQLTDLEYLDIWRTEIILEDLAALDQLKNLKKVYVSSLAEVNGFFPELENEQILEHLIVLEDLFPDCTFYVDHKEY</sequence>
<reference evidence="1 2" key="1">
    <citation type="submission" date="2020-02" db="EMBL/GenBank/DDBJ databases">
        <authorList>
            <person name="Criscuolo A."/>
        </authorList>
    </citation>
    <scope>NUCLEOTIDE SEQUENCE [LARGE SCALE GENOMIC DNA]</scope>
    <source>
        <strain evidence="1">CECT7796</strain>
    </source>
</reference>
<protein>
    <recommendedName>
        <fullName evidence="3">Internalin-A</fullName>
    </recommendedName>
</protein>
<dbReference type="Gene3D" id="3.80.10.10">
    <property type="entry name" value="Ribonuclease Inhibitor"/>
    <property type="match status" value="1"/>
</dbReference>
<evidence type="ECO:0000313" key="1">
    <source>
        <dbReference type="EMBL" id="CAA9201207.1"/>
    </source>
</evidence>
<evidence type="ECO:0008006" key="3">
    <source>
        <dbReference type="Google" id="ProtNLM"/>
    </source>
</evidence>
<proteinExistence type="predicted"/>
<dbReference type="SUPFAM" id="SSF52047">
    <property type="entry name" value="RNI-like"/>
    <property type="match status" value="1"/>
</dbReference>
<accession>A0ABM8KMQ8</accession>
<organism evidence="1 2">
    <name type="scientific">Flavobacterium collinsii</name>
    <dbReference type="NCBI Taxonomy" id="1114861"/>
    <lineage>
        <taxon>Bacteria</taxon>
        <taxon>Pseudomonadati</taxon>
        <taxon>Bacteroidota</taxon>
        <taxon>Flavobacteriia</taxon>
        <taxon>Flavobacteriales</taxon>
        <taxon>Flavobacteriaceae</taxon>
        <taxon>Flavobacterium</taxon>
    </lineage>
</organism>
<keyword evidence="2" id="KW-1185">Reference proteome</keyword>
<gene>
    <name evidence="1" type="ORF">FLACOL7796_03654</name>
</gene>
<dbReference type="InterPro" id="IPR032675">
    <property type="entry name" value="LRR_dom_sf"/>
</dbReference>